<keyword evidence="6" id="KW-0819">tRNA processing</keyword>
<evidence type="ECO:0000256" key="8">
    <source>
        <dbReference type="ARBA" id="ARBA00022741"/>
    </source>
</evidence>
<gene>
    <name evidence="13" type="ORF">GF1_13960</name>
</gene>
<dbReference type="EMBL" id="AP024233">
    <property type="protein sequence ID" value="BCO09020.1"/>
    <property type="molecule type" value="Genomic_DNA"/>
</dbReference>
<dbReference type="PROSITE" id="PS51163">
    <property type="entry name" value="YRDC"/>
    <property type="match status" value="1"/>
</dbReference>
<dbReference type="InterPro" id="IPR006070">
    <property type="entry name" value="Sua5-like_dom"/>
</dbReference>
<keyword evidence="14" id="KW-1185">Reference proteome</keyword>
<dbReference type="GO" id="GO:0005737">
    <property type="term" value="C:cytoplasm"/>
    <property type="evidence" value="ECO:0007669"/>
    <property type="project" value="UniProtKB-SubCell"/>
</dbReference>
<organism evidence="13 14">
    <name type="scientific">Desulfolithobacter dissulfuricans</name>
    <dbReference type="NCBI Taxonomy" id="2795293"/>
    <lineage>
        <taxon>Bacteria</taxon>
        <taxon>Pseudomonadati</taxon>
        <taxon>Thermodesulfobacteriota</taxon>
        <taxon>Desulfobulbia</taxon>
        <taxon>Desulfobulbales</taxon>
        <taxon>Desulfobulbaceae</taxon>
        <taxon>Desulfolithobacter</taxon>
    </lineage>
</organism>
<dbReference type="Pfam" id="PF01300">
    <property type="entry name" value="Sua5_yciO_yrdC"/>
    <property type="match status" value="1"/>
</dbReference>
<evidence type="ECO:0000259" key="12">
    <source>
        <dbReference type="PROSITE" id="PS51163"/>
    </source>
</evidence>
<feature type="domain" description="YrdC-like" evidence="12">
    <location>
        <begin position="7"/>
        <end position="194"/>
    </location>
</feature>
<keyword evidence="8" id="KW-0547">Nucleotide-binding</keyword>
<reference evidence="13" key="1">
    <citation type="submission" date="2020-12" db="EMBL/GenBank/DDBJ databases">
        <title>Desulfobium dissulfuricans gen. nov., sp. nov., a novel mesophilic, sulfate-reducing bacterium isolated from a deep-sea hydrothermal vent.</title>
        <authorList>
            <person name="Hashimoto Y."/>
            <person name="Tame A."/>
            <person name="Sawayama S."/>
            <person name="Miyazaki J."/>
            <person name="Takai K."/>
            <person name="Nakagawa S."/>
        </authorList>
    </citation>
    <scope>NUCLEOTIDE SEQUENCE</scope>
    <source>
        <strain evidence="13">GF1</strain>
    </source>
</reference>
<name>A0A915UA28_9BACT</name>
<dbReference type="GO" id="GO:0003725">
    <property type="term" value="F:double-stranded RNA binding"/>
    <property type="evidence" value="ECO:0007669"/>
    <property type="project" value="InterPro"/>
</dbReference>
<dbReference type="GO" id="GO:0008033">
    <property type="term" value="P:tRNA processing"/>
    <property type="evidence" value="ECO:0007669"/>
    <property type="project" value="UniProtKB-KW"/>
</dbReference>
<dbReference type="Gene3D" id="3.90.870.10">
    <property type="entry name" value="DHBP synthase"/>
    <property type="match status" value="1"/>
</dbReference>
<keyword evidence="4" id="KW-0963">Cytoplasm</keyword>
<dbReference type="NCBIfam" id="TIGR00057">
    <property type="entry name" value="L-threonylcarbamoyladenylate synthase"/>
    <property type="match status" value="1"/>
</dbReference>
<evidence type="ECO:0000256" key="4">
    <source>
        <dbReference type="ARBA" id="ARBA00022490"/>
    </source>
</evidence>
<comment type="similarity">
    <text evidence="2">Belongs to the SUA5 family.</text>
</comment>
<evidence type="ECO:0000256" key="11">
    <source>
        <dbReference type="ARBA" id="ARBA00048366"/>
    </source>
</evidence>
<dbReference type="RefSeq" id="WP_267928898.1">
    <property type="nucleotide sequence ID" value="NZ_AP024233.1"/>
</dbReference>
<evidence type="ECO:0000256" key="9">
    <source>
        <dbReference type="ARBA" id="ARBA00022840"/>
    </source>
</evidence>
<evidence type="ECO:0000313" key="13">
    <source>
        <dbReference type="EMBL" id="BCO09020.1"/>
    </source>
</evidence>
<dbReference type="PANTHER" id="PTHR17490">
    <property type="entry name" value="SUA5"/>
    <property type="match status" value="1"/>
</dbReference>
<dbReference type="SUPFAM" id="SSF55821">
    <property type="entry name" value="YrdC/RibB"/>
    <property type="match status" value="1"/>
</dbReference>
<evidence type="ECO:0000256" key="5">
    <source>
        <dbReference type="ARBA" id="ARBA00022679"/>
    </source>
</evidence>
<dbReference type="GO" id="GO:0061710">
    <property type="term" value="F:L-threonylcarbamoyladenylate synthase"/>
    <property type="evidence" value="ECO:0007669"/>
    <property type="project" value="UniProtKB-EC"/>
</dbReference>
<evidence type="ECO:0000256" key="7">
    <source>
        <dbReference type="ARBA" id="ARBA00022695"/>
    </source>
</evidence>
<keyword evidence="5" id="KW-0808">Transferase</keyword>
<proteinExistence type="inferred from homology"/>
<accession>A0A915UA28</accession>
<dbReference type="PANTHER" id="PTHR17490:SF16">
    <property type="entry name" value="THREONYLCARBAMOYL-AMP SYNTHASE"/>
    <property type="match status" value="1"/>
</dbReference>
<dbReference type="GO" id="GO:0000049">
    <property type="term" value="F:tRNA binding"/>
    <property type="evidence" value="ECO:0007669"/>
    <property type="project" value="TreeGrafter"/>
</dbReference>
<dbReference type="EC" id="2.7.7.87" evidence="3"/>
<dbReference type="Proteomes" id="UP001063350">
    <property type="component" value="Chromosome"/>
</dbReference>
<comment type="subcellular location">
    <subcellularLocation>
        <location evidence="1">Cytoplasm</location>
    </subcellularLocation>
</comment>
<evidence type="ECO:0000256" key="1">
    <source>
        <dbReference type="ARBA" id="ARBA00004496"/>
    </source>
</evidence>
<comment type="catalytic activity">
    <reaction evidence="11">
        <text>L-threonine + hydrogencarbonate + ATP = L-threonylcarbamoyladenylate + diphosphate + H2O</text>
        <dbReference type="Rhea" id="RHEA:36407"/>
        <dbReference type="ChEBI" id="CHEBI:15377"/>
        <dbReference type="ChEBI" id="CHEBI:17544"/>
        <dbReference type="ChEBI" id="CHEBI:30616"/>
        <dbReference type="ChEBI" id="CHEBI:33019"/>
        <dbReference type="ChEBI" id="CHEBI:57926"/>
        <dbReference type="ChEBI" id="CHEBI:73682"/>
        <dbReference type="EC" id="2.7.7.87"/>
    </reaction>
</comment>
<dbReference type="InterPro" id="IPR017945">
    <property type="entry name" value="DHBP_synth_RibB-like_a/b_dom"/>
</dbReference>
<dbReference type="GO" id="GO:0006450">
    <property type="term" value="P:regulation of translational fidelity"/>
    <property type="evidence" value="ECO:0007669"/>
    <property type="project" value="TreeGrafter"/>
</dbReference>
<evidence type="ECO:0000256" key="3">
    <source>
        <dbReference type="ARBA" id="ARBA00012584"/>
    </source>
</evidence>
<evidence type="ECO:0000256" key="6">
    <source>
        <dbReference type="ARBA" id="ARBA00022694"/>
    </source>
</evidence>
<sequence length="213" mass="22887">MKNRATAKQLEQAVSVLRQGGVVAFPTETYYGLAVDPFNDRALESLFTLKKRAGDKPVLVLVREPGEIKSLVASVPPVYEQLISLFWPGPLTLVFPARPSLSHWLTGGTGTIGIRQSPHPVALALVTAFGGPITATSANISGLPPACSADMVRAGFGAQPDFILDGGRTTGSGGSTLVGLDREEQLWCLREGMLPLETINRQIYPRRVRRPAQ</sequence>
<dbReference type="AlphaFoldDB" id="A0A915UA28"/>
<keyword evidence="9" id="KW-0067">ATP-binding</keyword>
<protein>
    <recommendedName>
        <fullName evidence="10">L-threonylcarbamoyladenylate synthase</fullName>
        <ecNumber evidence="3">2.7.7.87</ecNumber>
    </recommendedName>
    <alternativeName>
        <fullName evidence="10">L-threonylcarbamoyladenylate synthase</fullName>
    </alternativeName>
</protein>
<evidence type="ECO:0000256" key="2">
    <source>
        <dbReference type="ARBA" id="ARBA00007663"/>
    </source>
</evidence>
<dbReference type="KEGG" id="ddu:GF1_13960"/>
<evidence type="ECO:0000256" key="10">
    <source>
        <dbReference type="ARBA" id="ARBA00029774"/>
    </source>
</evidence>
<dbReference type="InterPro" id="IPR050156">
    <property type="entry name" value="TC-AMP_synthase_SUA5"/>
</dbReference>
<dbReference type="GO" id="GO:0005524">
    <property type="term" value="F:ATP binding"/>
    <property type="evidence" value="ECO:0007669"/>
    <property type="project" value="UniProtKB-KW"/>
</dbReference>
<keyword evidence="7" id="KW-0548">Nucleotidyltransferase</keyword>
<evidence type="ECO:0000313" key="14">
    <source>
        <dbReference type="Proteomes" id="UP001063350"/>
    </source>
</evidence>